<dbReference type="AlphaFoldDB" id="A0YEA8"/>
<evidence type="ECO:0000313" key="2">
    <source>
        <dbReference type="Proteomes" id="UP000004931"/>
    </source>
</evidence>
<evidence type="ECO:0000313" key="1">
    <source>
        <dbReference type="EMBL" id="EAW30744.1"/>
    </source>
</evidence>
<accession>A0YEA8</accession>
<name>A0YEA8_9GAMM</name>
<comment type="caution">
    <text evidence="1">The sequence shown here is derived from an EMBL/GenBank/DDBJ whole genome shotgun (WGS) entry which is preliminary data.</text>
</comment>
<proteinExistence type="predicted"/>
<dbReference type="Proteomes" id="UP000004931">
    <property type="component" value="Unassembled WGS sequence"/>
</dbReference>
<organism evidence="1 2">
    <name type="scientific">marine gamma proteobacterium HTCC2143</name>
    <dbReference type="NCBI Taxonomy" id="247633"/>
    <lineage>
        <taxon>Bacteria</taxon>
        <taxon>Pseudomonadati</taxon>
        <taxon>Pseudomonadota</taxon>
        <taxon>Gammaproteobacteria</taxon>
        <taxon>Cellvibrionales</taxon>
        <taxon>Spongiibacteraceae</taxon>
        <taxon>BD1-7 clade</taxon>
    </lineage>
</organism>
<keyword evidence="2" id="KW-1185">Reference proteome</keyword>
<sequence>MVIFSYTATNELAVTYHYDRSTKKPQVLVIGRERQTQIEQLQALIMILRNVEKWVEPHPNSHYDCPASFDRLPFSAAAATAH</sequence>
<protein>
    <submittedName>
        <fullName evidence="1">Uncharacterized protein</fullName>
    </submittedName>
</protein>
<dbReference type="EMBL" id="AAVT01000006">
    <property type="protein sequence ID" value="EAW30744.1"/>
    <property type="molecule type" value="Genomic_DNA"/>
</dbReference>
<gene>
    <name evidence="1" type="ORF">GP2143_02434</name>
</gene>
<reference evidence="1 2" key="1">
    <citation type="journal article" date="2010" name="J. Bacteriol.">
        <title>Genome sequence of the oligotrophic marine Gammaproteobacterium HTCC2143, isolated from the Oregon Coast.</title>
        <authorList>
            <person name="Oh H.M."/>
            <person name="Kang I."/>
            <person name="Ferriera S."/>
            <person name="Giovannoni S.J."/>
            <person name="Cho J.C."/>
        </authorList>
    </citation>
    <scope>NUCLEOTIDE SEQUENCE [LARGE SCALE GENOMIC DNA]</scope>
    <source>
        <strain evidence="1 2">HTCC2143</strain>
    </source>
</reference>